<reference evidence="1 2" key="1">
    <citation type="submission" date="2018-06" db="EMBL/GenBank/DDBJ databases">
        <title>A transcriptomic atlas of mushroom development highlights an independent origin of complex multicellularity.</title>
        <authorList>
            <consortium name="DOE Joint Genome Institute"/>
            <person name="Krizsan K."/>
            <person name="Almasi E."/>
            <person name="Merenyi Z."/>
            <person name="Sahu N."/>
            <person name="Viragh M."/>
            <person name="Koszo T."/>
            <person name="Mondo S."/>
            <person name="Kiss B."/>
            <person name="Balint B."/>
            <person name="Kues U."/>
            <person name="Barry K."/>
            <person name="Hegedus J.C."/>
            <person name="Henrissat B."/>
            <person name="Johnson J."/>
            <person name="Lipzen A."/>
            <person name="Ohm R."/>
            <person name="Nagy I."/>
            <person name="Pangilinan J."/>
            <person name="Yan J."/>
            <person name="Xiong Y."/>
            <person name="Grigoriev I.V."/>
            <person name="Hibbett D.S."/>
            <person name="Nagy L.G."/>
        </authorList>
    </citation>
    <scope>NUCLEOTIDE SEQUENCE [LARGE SCALE GENOMIC DNA]</scope>
    <source>
        <strain evidence="1 2">SZMC22713</strain>
    </source>
</reference>
<dbReference type="AlphaFoldDB" id="A0A4Y7PWI3"/>
<name>A0A4Y7PWI3_9AGAM</name>
<dbReference type="VEuPathDB" id="FungiDB:BD410DRAFT_792208"/>
<organism evidence="1 2">
    <name type="scientific">Rickenella mellea</name>
    <dbReference type="NCBI Taxonomy" id="50990"/>
    <lineage>
        <taxon>Eukaryota</taxon>
        <taxon>Fungi</taxon>
        <taxon>Dikarya</taxon>
        <taxon>Basidiomycota</taxon>
        <taxon>Agaricomycotina</taxon>
        <taxon>Agaricomycetes</taxon>
        <taxon>Hymenochaetales</taxon>
        <taxon>Rickenellaceae</taxon>
        <taxon>Rickenella</taxon>
    </lineage>
</organism>
<evidence type="ECO:0000313" key="2">
    <source>
        <dbReference type="Proteomes" id="UP000294933"/>
    </source>
</evidence>
<gene>
    <name evidence="1" type="ORF">BD410DRAFT_792208</name>
</gene>
<evidence type="ECO:0000313" key="1">
    <source>
        <dbReference type="EMBL" id="TDL19388.1"/>
    </source>
</evidence>
<protein>
    <submittedName>
        <fullName evidence="1">Uncharacterized protein</fullName>
    </submittedName>
</protein>
<dbReference type="Proteomes" id="UP000294933">
    <property type="component" value="Unassembled WGS sequence"/>
</dbReference>
<dbReference type="EMBL" id="ML170197">
    <property type="protein sequence ID" value="TDL19388.1"/>
    <property type="molecule type" value="Genomic_DNA"/>
</dbReference>
<accession>A0A4Y7PWI3</accession>
<keyword evidence="2" id="KW-1185">Reference proteome</keyword>
<sequence length="61" mass="6015">MDSFLSITSSNLCVFPGDFDPRDLDGGSGNGGACIVTQSAPETVPTEFDGGSGNGGACTIA</sequence>
<proteinExistence type="predicted"/>